<reference evidence="2" key="1">
    <citation type="submission" date="2021-11" db="EMBL/GenBank/DDBJ databases">
        <authorList>
            <consortium name="Genoscope - CEA"/>
            <person name="William W."/>
        </authorList>
    </citation>
    <scope>NUCLEOTIDE SEQUENCE</scope>
</reference>
<feature type="region of interest" description="Disordered" evidence="1">
    <location>
        <begin position="1"/>
        <end position="110"/>
    </location>
</feature>
<evidence type="ECO:0000313" key="2">
    <source>
        <dbReference type="EMBL" id="CAH0376224.1"/>
    </source>
</evidence>
<accession>A0A8J2X1E4</accession>
<feature type="compositionally biased region" description="Pro residues" evidence="1">
    <location>
        <begin position="1"/>
        <end position="11"/>
    </location>
</feature>
<dbReference type="EMBL" id="CAKKNE010000005">
    <property type="protein sequence ID" value="CAH0376224.1"/>
    <property type="molecule type" value="Genomic_DNA"/>
</dbReference>
<protein>
    <submittedName>
        <fullName evidence="2">Uncharacterized protein</fullName>
    </submittedName>
</protein>
<feature type="compositionally biased region" description="Basic and acidic residues" evidence="1">
    <location>
        <begin position="35"/>
        <end position="48"/>
    </location>
</feature>
<gene>
    <name evidence="2" type="ORF">PECAL_5P07900</name>
</gene>
<evidence type="ECO:0000313" key="3">
    <source>
        <dbReference type="Proteomes" id="UP000789595"/>
    </source>
</evidence>
<evidence type="ECO:0000256" key="1">
    <source>
        <dbReference type="SAM" id="MobiDB-lite"/>
    </source>
</evidence>
<dbReference type="AlphaFoldDB" id="A0A8J2X1E4"/>
<dbReference type="Proteomes" id="UP000789595">
    <property type="component" value="Unassembled WGS sequence"/>
</dbReference>
<organism evidence="2 3">
    <name type="scientific">Pelagomonas calceolata</name>
    <dbReference type="NCBI Taxonomy" id="35677"/>
    <lineage>
        <taxon>Eukaryota</taxon>
        <taxon>Sar</taxon>
        <taxon>Stramenopiles</taxon>
        <taxon>Ochrophyta</taxon>
        <taxon>Pelagophyceae</taxon>
        <taxon>Pelagomonadales</taxon>
        <taxon>Pelagomonadaceae</taxon>
        <taxon>Pelagomonas</taxon>
    </lineage>
</organism>
<sequence>MPRSPGTPPTPGVVVEEVASSPKPGLFARLFKKAPKVDDEAKTPSPEKPKKKKPRARGFEPLGPSPARSRRSQREPDELTIATTIDSQSPERPPRPKAVIGPDGKRDASAMVARIKQDRLRREKKLFRLRAQLAHLDRRPAAPPRVATPPLKLPPDDPTFAKSAHAQVQNMLREVEDQNRASLEELESTLPDTTVEDPSTLNQESMLETVATTPLILDKNLTDGEAAMLVASRTKRWNACDAAEAAFRWEPPQKAVRKDWVMAIATDDRDGALATIEAQRALSIEVDSRKPEQFGLQIPGVFEADLTDAETGRLVARGCKRANRYTIYDAENLEDERILLANLQVGYNNALRRVEEAEEADRLRPGDQDQVKAIYKAKNDVGPIEEALDAQERRVSRLAKEEKHLPQQTYANERSRMRSSTTIVGCARRDDPWIDDGDLLTAASLRLDLRVSLRGPYWGPRPDRRQDTQLREERPLPHVEMTYACPCGSVVDRAFRDDHRRKCRLFRESWEELLRRLVEHKGRPEVRRLVGRVGGANLCDEASAFCALAICGGDVDEAVQRLQHDAFRQDCAVAAELHGLAALDPGLRKVYVVGDSGSGHTVERDLKACYRISKHKIRVN</sequence>
<name>A0A8J2X1E4_9STRA</name>
<comment type="caution">
    <text evidence="2">The sequence shown here is derived from an EMBL/GenBank/DDBJ whole genome shotgun (WGS) entry which is preliminary data.</text>
</comment>
<feature type="compositionally biased region" description="Polar residues" evidence="1">
    <location>
        <begin position="81"/>
        <end position="90"/>
    </location>
</feature>
<proteinExistence type="predicted"/>
<keyword evidence="3" id="KW-1185">Reference proteome</keyword>